<dbReference type="GO" id="GO:0003677">
    <property type="term" value="F:DNA binding"/>
    <property type="evidence" value="ECO:0007669"/>
    <property type="project" value="UniProtKB-KW"/>
</dbReference>
<organism evidence="7 8">
    <name type="scientific">Mesorhizobium japonicum (strain LMG 29417 / CECT 9101 / MAFF 303099)</name>
    <name type="common">Mesorhizobium loti (strain MAFF 303099)</name>
    <dbReference type="NCBI Taxonomy" id="266835"/>
    <lineage>
        <taxon>Bacteria</taxon>
        <taxon>Pseudomonadati</taxon>
        <taxon>Pseudomonadota</taxon>
        <taxon>Alphaproteobacteria</taxon>
        <taxon>Hyphomicrobiales</taxon>
        <taxon>Phyllobacteriaceae</taxon>
        <taxon>Mesorhizobium</taxon>
    </lineage>
</organism>
<feature type="region of interest" description="Disordered" evidence="5">
    <location>
        <begin position="279"/>
        <end position="299"/>
    </location>
</feature>
<evidence type="ECO:0000313" key="7">
    <source>
        <dbReference type="EMBL" id="BAB49384.1"/>
    </source>
</evidence>
<dbReference type="GO" id="GO:0003700">
    <property type="term" value="F:DNA-binding transcription factor activity"/>
    <property type="evidence" value="ECO:0007669"/>
    <property type="project" value="InterPro"/>
</dbReference>
<evidence type="ECO:0000256" key="5">
    <source>
        <dbReference type="SAM" id="MobiDB-lite"/>
    </source>
</evidence>
<dbReference type="SUPFAM" id="SSF53850">
    <property type="entry name" value="Periplasmic binding protein-like II"/>
    <property type="match status" value="1"/>
</dbReference>
<reference evidence="7 8" key="1">
    <citation type="journal article" date="2000" name="DNA Res.">
        <title>Complete genome structure of the nitrogen-fixing symbiotic bacterium Mesorhizobium loti.</title>
        <authorList>
            <person name="Kaneko T."/>
            <person name="Nakamura Y."/>
            <person name="Sato S."/>
            <person name="Asamizu E."/>
            <person name="Kato T."/>
            <person name="Sasamoto S."/>
            <person name="Watanabe A."/>
            <person name="Idesawa K."/>
            <person name="Ishikawa A."/>
            <person name="Kawashima K."/>
            <person name="Kimura T."/>
            <person name="Kishida Y."/>
            <person name="Kiyokawa C."/>
            <person name="Kohara M."/>
            <person name="Matsumoto M."/>
            <person name="Matsuno A."/>
            <person name="Mochizuki Y."/>
            <person name="Nakayama S."/>
            <person name="Nakazaki N."/>
            <person name="Shimpo S."/>
            <person name="Sugimoto M."/>
            <person name="Takeuchi C."/>
            <person name="Yamada M."/>
            <person name="Tabata S."/>
        </authorList>
    </citation>
    <scope>NUCLEOTIDE SEQUENCE [LARGE SCALE GENOMIC DNA]</scope>
    <source>
        <strain evidence="8">LMG 29417 / CECT 9101 / MAFF 303099</strain>
    </source>
</reference>
<dbReference type="EMBL" id="BA000012">
    <property type="protein sequence ID" value="BAB49384.1"/>
    <property type="molecule type" value="Genomic_DNA"/>
</dbReference>
<evidence type="ECO:0000259" key="6">
    <source>
        <dbReference type="PROSITE" id="PS50931"/>
    </source>
</evidence>
<dbReference type="SUPFAM" id="SSF46785">
    <property type="entry name" value="Winged helix' DNA-binding domain"/>
    <property type="match status" value="1"/>
</dbReference>
<dbReference type="InterPro" id="IPR036388">
    <property type="entry name" value="WH-like_DNA-bd_sf"/>
</dbReference>
<dbReference type="HOGENOM" id="CLU_694212_0_0_5"/>
<dbReference type="PROSITE" id="PS50931">
    <property type="entry name" value="HTH_LYSR"/>
    <property type="match status" value="1"/>
</dbReference>
<proteinExistence type="inferred from homology"/>
<dbReference type="Pfam" id="PF03466">
    <property type="entry name" value="LysR_substrate"/>
    <property type="match status" value="1"/>
</dbReference>
<evidence type="ECO:0000256" key="3">
    <source>
        <dbReference type="ARBA" id="ARBA00023125"/>
    </source>
</evidence>
<evidence type="ECO:0000313" key="8">
    <source>
        <dbReference type="Proteomes" id="UP000000552"/>
    </source>
</evidence>
<dbReference type="Proteomes" id="UP000000552">
    <property type="component" value="Chromosome"/>
</dbReference>
<keyword evidence="4" id="KW-0804">Transcription</keyword>
<dbReference type="AlphaFoldDB" id="Q98IY2"/>
<comment type="similarity">
    <text evidence="1">Belongs to the LysR transcriptional regulatory family.</text>
</comment>
<dbReference type="GO" id="GO:0005829">
    <property type="term" value="C:cytosol"/>
    <property type="evidence" value="ECO:0007669"/>
    <property type="project" value="TreeGrafter"/>
</dbReference>
<evidence type="ECO:0000256" key="4">
    <source>
        <dbReference type="ARBA" id="ARBA00023163"/>
    </source>
</evidence>
<dbReference type="InterPro" id="IPR000847">
    <property type="entry name" value="LysR_HTH_N"/>
</dbReference>
<dbReference type="InterPro" id="IPR005119">
    <property type="entry name" value="LysR_subst-bd"/>
</dbReference>
<keyword evidence="2" id="KW-0805">Transcription regulation</keyword>
<dbReference type="InterPro" id="IPR050950">
    <property type="entry name" value="HTH-type_LysR_regulators"/>
</dbReference>
<sequence length="397" mass="42101">MRFDLTDLRLFLLVAERGSITHGAELAGLALASASARIKGMEERLGAPLLERRRRGVVPTAAGQALLHHARAVQNQIEAMAGDLRAYAGGLRARVRLMANTAATAELLRDILPAFLVAHPGIDIDLDERPSHEIAEAVASGAADLGIAATWAGLSHLEQKPFFIDRLVVILARNWPGLAGRHSASLADMLGESFVGLSLGHALQEHINRQAARLGRHLHIRIRVPGLDNVCRLVAQGAGIAIVPESAAPLAPHIAQLAAQRRLGHAAAQFVRPQLRRVDTAGKAAGRGPGRSRNGWPAGPLPGQRTLIIEIAAGRTVFVQGRQANNDLGRLPHGAVAAVSVEVRRGIAGIGRIDLNTRCGKLLREGNGGGVERRLGAVVAKDIDRIELTGRIGQPAE</sequence>
<protein>
    <submittedName>
        <fullName evidence="7">Probable transcriptional regulator</fullName>
    </submittedName>
</protein>
<dbReference type="Gene3D" id="1.10.10.10">
    <property type="entry name" value="Winged helix-like DNA-binding domain superfamily/Winged helix DNA-binding domain"/>
    <property type="match status" value="1"/>
</dbReference>
<dbReference type="PANTHER" id="PTHR30419:SF2">
    <property type="entry name" value="LYSR FAMILY TRANSCRIPTIONAL REGULATOR"/>
    <property type="match status" value="1"/>
</dbReference>
<dbReference type="Pfam" id="PF00126">
    <property type="entry name" value="HTH_1"/>
    <property type="match status" value="1"/>
</dbReference>
<gene>
    <name evidence="7" type="ordered locus">mlr2195</name>
</gene>
<feature type="domain" description="HTH lysR-type" evidence="6">
    <location>
        <begin position="3"/>
        <end position="60"/>
    </location>
</feature>
<name>Q98IY2_RHILO</name>
<accession>Q98IY2</accession>
<dbReference type="Gene3D" id="3.40.190.290">
    <property type="match status" value="1"/>
</dbReference>
<dbReference type="InterPro" id="IPR036390">
    <property type="entry name" value="WH_DNA-bd_sf"/>
</dbReference>
<dbReference type="eggNOG" id="COG0583">
    <property type="taxonomic scope" value="Bacteria"/>
</dbReference>
<dbReference type="PANTHER" id="PTHR30419">
    <property type="entry name" value="HTH-TYPE TRANSCRIPTIONAL REGULATOR YBHD"/>
    <property type="match status" value="1"/>
</dbReference>
<dbReference type="KEGG" id="mlo:mlr2195"/>
<evidence type="ECO:0000256" key="1">
    <source>
        <dbReference type="ARBA" id="ARBA00009437"/>
    </source>
</evidence>
<keyword evidence="3" id="KW-0238">DNA-binding</keyword>
<evidence type="ECO:0000256" key="2">
    <source>
        <dbReference type="ARBA" id="ARBA00023015"/>
    </source>
</evidence>